<keyword evidence="4" id="KW-1185">Reference proteome</keyword>
<sequence>MSTQIDNDLRSHNHTHHIKSPQSALSTYSKRSLPSSSSLILGDLSPIEMYEGQTQSLPWGMLGVWLKVTFRFLQFVLGLVIFGVYCADIVNAKENYASPSAAWILASTLGGLNAVSALLYLLPFFHSYLFFWWDWIIVTLHAGIIGVFGKAFIAHKTPEQNPKVFKTLGPDFARERSTAYVDCGSGILWTATAVMSTVIYLKVKRLKSTDGS</sequence>
<feature type="transmembrane region" description="Helical" evidence="2">
    <location>
        <begin position="131"/>
        <end position="153"/>
    </location>
</feature>
<evidence type="ECO:0000313" key="3">
    <source>
        <dbReference type="EMBL" id="KIW04477.1"/>
    </source>
</evidence>
<proteinExistence type="predicted"/>
<reference evidence="3 4" key="1">
    <citation type="submission" date="2015-01" db="EMBL/GenBank/DDBJ databases">
        <title>The Genome Sequence of Ochroconis gallopava CBS43764.</title>
        <authorList>
            <consortium name="The Broad Institute Genomics Platform"/>
            <person name="Cuomo C."/>
            <person name="de Hoog S."/>
            <person name="Gorbushina A."/>
            <person name="Stielow B."/>
            <person name="Teixiera M."/>
            <person name="Abouelleil A."/>
            <person name="Chapman S.B."/>
            <person name="Priest M."/>
            <person name="Young S.K."/>
            <person name="Wortman J."/>
            <person name="Nusbaum C."/>
            <person name="Birren B."/>
        </authorList>
    </citation>
    <scope>NUCLEOTIDE SEQUENCE [LARGE SCALE GENOMIC DNA]</scope>
    <source>
        <strain evidence="3 4">CBS 43764</strain>
    </source>
</reference>
<dbReference type="GeneID" id="27312209"/>
<dbReference type="PANTHER" id="PTHR42083">
    <property type="entry name" value="MARVEL DOMAIN-CONTAINING PROTEIN"/>
    <property type="match status" value="1"/>
</dbReference>
<dbReference type="HOGENOM" id="CLU_1300538_0_0_1"/>
<dbReference type="VEuPathDB" id="FungiDB:PV09_04236"/>
<dbReference type="RefSeq" id="XP_016214346.1">
    <property type="nucleotide sequence ID" value="XM_016357554.1"/>
</dbReference>
<keyword evidence="2" id="KW-1133">Transmembrane helix</keyword>
<keyword evidence="2" id="KW-0812">Transmembrane</keyword>
<dbReference type="PANTHER" id="PTHR42083:SF1">
    <property type="entry name" value="MARVEL DOMAIN-CONTAINING PROTEIN"/>
    <property type="match status" value="1"/>
</dbReference>
<dbReference type="OrthoDB" id="5363290at2759"/>
<evidence type="ECO:0000256" key="2">
    <source>
        <dbReference type="SAM" id="Phobius"/>
    </source>
</evidence>
<feature type="transmembrane region" description="Helical" evidence="2">
    <location>
        <begin position="102"/>
        <end position="125"/>
    </location>
</feature>
<evidence type="ECO:0008006" key="5">
    <source>
        <dbReference type="Google" id="ProtNLM"/>
    </source>
</evidence>
<evidence type="ECO:0000256" key="1">
    <source>
        <dbReference type="SAM" id="MobiDB-lite"/>
    </source>
</evidence>
<accession>A0A0D1YV07</accession>
<protein>
    <recommendedName>
        <fullName evidence="5">MARVEL domain-containing protein</fullName>
    </recommendedName>
</protein>
<evidence type="ECO:0000313" key="4">
    <source>
        <dbReference type="Proteomes" id="UP000053259"/>
    </source>
</evidence>
<feature type="transmembrane region" description="Helical" evidence="2">
    <location>
        <begin position="68"/>
        <end position="90"/>
    </location>
</feature>
<gene>
    <name evidence="3" type="ORF">PV09_04236</name>
</gene>
<dbReference type="EMBL" id="KN847540">
    <property type="protein sequence ID" value="KIW04477.1"/>
    <property type="molecule type" value="Genomic_DNA"/>
</dbReference>
<dbReference type="AlphaFoldDB" id="A0A0D1YV07"/>
<dbReference type="InParanoid" id="A0A0D1YV07"/>
<keyword evidence="2" id="KW-0472">Membrane</keyword>
<organism evidence="3 4">
    <name type="scientific">Verruconis gallopava</name>
    <dbReference type="NCBI Taxonomy" id="253628"/>
    <lineage>
        <taxon>Eukaryota</taxon>
        <taxon>Fungi</taxon>
        <taxon>Dikarya</taxon>
        <taxon>Ascomycota</taxon>
        <taxon>Pezizomycotina</taxon>
        <taxon>Dothideomycetes</taxon>
        <taxon>Pleosporomycetidae</taxon>
        <taxon>Venturiales</taxon>
        <taxon>Sympoventuriaceae</taxon>
        <taxon>Verruconis</taxon>
    </lineage>
</organism>
<name>A0A0D1YV07_9PEZI</name>
<feature type="region of interest" description="Disordered" evidence="1">
    <location>
        <begin position="1"/>
        <end position="29"/>
    </location>
</feature>
<dbReference type="Proteomes" id="UP000053259">
    <property type="component" value="Unassembled WGS sequence"/>
</dbReference>